<evidence type="ECO:0000313" key="3">
    <source>
        <dbReference type="Proteomes" id="UP001168990"/>
    </source>
</evidence>
<dbReference type="EMBL" id="JAQQBS010001425">
    <property type="protein sequence ID" value="KAK0157718.1"/>
    <property type="molecule type" value="Genomic_DNA"/>
</dbReference>
<feature type="transmembrane region" description="Helical" evidence="1">
    <location>
        <begin position="196"/>
        <end position="213"/>
    </location>
</feature>
<gene>
    <name evidence="2" type="ORF">PV328_011421</name>
</gene>
<evidence type="ECO:0000256" key="1">
    <source>
        <dbReference type="SAM" id="Phobius"/>
    </source>
</evidence>
<keyword evidence="3" id="KW-1185">Reference proteome</keyword>
<dbReference type="PANTHER" id="PTHR35270:SF2">
    <property type="entry name" value="FUSELESS, ISOFORM A"/>
    <property type="match status" value="1"/>
</dbReference>
<feature type="transmembrane region" description="Helical" evidence="1">
    <location>
        <begin position="116"/>
        <end position="139"/>
    </location>
</feature>
<protein>
    <submittedName>
        <fullName evidence="2">Uncharacterized protein</fullName>
    </submittedName>
</protein>
<dbReference type="PANTHER" id="PTHR35270">
    <property type="entry name" value="FUSELESS, ISOFORM A"/>
    <property type="match status" value="1"/>
</dbReference>
<accession>A0AA39C4H7</accession>
<organism evidence="2 3">
    <name type="scientific">Microctonus aethiopoides</name>
    <dbReference type="NCBI Taxonomy" id="144406"/>
    <lineage>
        <taxon>Eukaryota</taxon>
        <taxon>Metazoa</taxon>
        <taxon>Ecdysozoa</taxon>
        <taxon>Arthropoda</taxon>
        <taxon>Hexapoda</taxon>
        <taxon>Insecta</taxon>
        <taxon>Pterygota</taxon>
        <taxon>Neoptera</taxon>
        <taxon>Endopterygota</taxon>
        <taxon>Hymenoptera</taxon>
        <taxon>Apocrita</taxon>
        <taxon>Ichneumonoidea</taxon>
        <taxon>Braconidae</taxon>
        <taxon>Euphorinae</taxon>
        <taxon>Microctonus</taxon>
    </lineage>
</organism>
<keyword evidence="1" id="KW-0472">Membrane</keyword>
<name>A0AA39C4H7_9HYME</name>
<evidence type="ECO:0000313" key="2">
    <source>
        <dbReference type="EMBL" id="KAK0157718.1"/>
    </source>
</evidence>
<sequence>MIDKGNDIIIVNENNNQVNEDENCENLIGKNELDFREETDLLNKEIKNIIVKKKPVQLNSDEITRELDKKIFSKEIGKNSKNKNFILEFFDALITNLIIGPLVIGCWRGIWSLMDIYQLPSGWICCLTGAGLHWIFAILRESLHKTIAISWRNSNPIGRGAYRAVQLIYTWLFCVACIMQWRGIWDISDDIIPNDFRMTACIIYTAVLILMCLQSCRNILAPPFVILVDIPNQVFQFPTRYKKVSNFINQYKTLN</sequence>
<reference evidence="2" key="1">
    <citation type="journal article" date="2023" name="bioRxiv">
        <title>Scaffold-level genome assemblies of two parasitoid biocontrol wasps reveal the parthenogenesis mechanism and an associated novel virus.</title>
        <authorList>
            <person name="Inwood S."/>
            <person name="Skelly J."/>
            <person name="Guhlin J."/>
            <person name="Harrop T."/>
            <person name="Goldson S."/>
            <person name="Dearden P."/>
        </authorList>
    </citation>
    <scope>NUCLEOTIDE SEQUENCE</scope>
    <source>
        <strain evidence="2">Irish</strain>
        <tissue evidence="2">Whole body</tissue>
    </source>
</reference>
<comment type="caution">
    <text evidence="2">The sequence shown here is derived from an EMBL/GenBank/DDBJ whole genome shotgun (WGS) entry which is preliminary data.</text>
</comment>
<dbReference type="Proteomes" id="UP001168990">
    <property type="component" value="Unassembled WGS sequence"/>
</dbReference>
<dbReference type="AlphaFoldDB" id="A0AA39C4H7"/>
<proteinExistence type="predicted"/>
<feature type="transmembrane region" description="Helical" evidence="1">
    <location>
        <begin position="160"/>
        <end position="184"/>
    </location>
</feature>
<dbReference type="InterPro" id="IPR032751">
    <property type="entry name" value="Fuseless"/>
</dbReference>
<dbReference type="Pfam" id="PF15993">
    <property type="entry name" value="Fuseless"/>
    <property type="match status" value="1"/>
</dbReference>
<keyword evidence="1" id="KW-0812">Transmembrane</keyword>
<keyword evidence="1" id="KW-1133">Transmembrane helix</keyword>
<feature type="transmembrane region" description="Helical" evidence="1">
    <location>
        <begin position="85"/>
        <end position="110"/>
    </location>
</feature>
<reference evidence="2" key="2">
    <citation type="submission" date="2023-03" db="EMBL/GenBank/DDBJ databases">
        <authorList>
            <person name="Inwood S.N."/>
            <person name="Skelly J.G."/>
            <person name="Guhlin J."/>
            <person name="Harrop T.W.R."/>
            <person name="Goldson S.G."/>
            <person name="Dearden P.K."/>
        </authorList>
    </citation>
    <scope>NUCLEOTIDE SEQUENCE</scope>
    <source>
        <strain evidence="2">Irish</strain>
        <tissue evidence="2">Whole body</tissue>
    </source>
</reference>